<dbReference type="STRING" id="39480.EUAN_08330"/>
<comment type="caution">
    <text evidence="1">The sequence shown here is derived from an EMBL/GenBank/DDBJ whole genome shotgun (WGS) entry which is preliminary data.</text>
</comment>
<dbReference type="EMBL" id="MKIE01000002">
    <property type="protein sequence ID" value="OHW63049.1"/>
    <property type="molecule type" value="Genomic_DNA"/>
</dbReference>
<evidence type="ECO:0000313" key="1">
    <source>
        <dbReference type="EMBL" id="OHW63049.1"/>
    </source>
</evidence>
<dbReference type="RefSeq" id="WP_071061966.1">
    <property type="nucleotide sequence ID" value="NZ_MKIE01000002.1"/>
</dbReference>
<dbReference type="AlphaFoldDB" id="A0A1S1VB39"/>
<sequence>MDLKIYKIESTLDMESVEKKLKELDYYTNIKEDVGIFSFSKINDNTYHIIFYIKEEYCTNTKYVENLNKIPMDVYINTFLIADKKYLLIEKLYNEYFNLIVEKYKLLLNLDINSYEITEDFFEDLVNRKARKILHCDINIDGYIKSVENKENIIDEISKGNTIEFIVFTVEREGLTKITTSLSKGGVINSKATSPIILINIINTVLEGK</sequence>
<reference evidence="1 2" key="1">
    <citation type="submission" date="2016-09" db="EMBL/GenBank/DDBJ databases">
        <title>Genome sequence of Eubacterium angustum.</title>
        <authorList>
            <person name="Poehlein A."/>
            <person name="Daniel R."/>
        </authorList>
    </citation>
    <scope>NUCLEOTIDE SEQUENCE [LARGE SCALE GENOMIC DNA]</scope>
    <source>
        <strain evidence="1 2">DSM 1989</strain>
    </source>
</reference>
<accession>A0A1S1VB39</accession>
<protein>
    <submittedName>
        <fullName evidence="1">Uncharacterized protein</fullName>
    </submittedName>
</protein>
<dbReference type="OrthoDB" id="9837153at2"/>
<gene>
    <name evidence="1" type="ORF">EUAN_08330</name>
</gene>
<proteinExistence type="predicted"/>
<dbReference type="Proteomes" id="UP000180254">
    <property type="component" value="Unassembled WGS sequence"/>
</dbReference>
<keyword evidence="2" id="KW-1185">Reference proteome</keyword>
<name>A0A1S1VB39_9FIRM</name>
<organism evidence="1 2">
    <name type="scientific">Andreesenia angusta</name>
    <dbReference type="NCBI Taxonomy" id="39480"/>
    <lineage>
        <taxon>Bacteria</taxon>
        <taxon>Bacillati</taxon>
        <taxon>Bacillota</taxon>
        <taxon>Tissierellia</taxon>
        <taxon>Tissierellales</taxon>
        <taxon>Gottschalkiaceae</taxon>
        <taxon>Andreesenia</taxon>
    </lineage>
</organism>
<evidence type="ECO:0000313" key="2">
    <source>
        <dbReference type="Proteomes" id="UP000180254"/>
    </source>
</evidence>